<keyword evidence="5" id="KW-1185">Reference proteome</keyword>
<evidence type="ECO:0000259" key="3">
    <source>
        <dbReference type="Pfam" id="PF18962"/>
    </source>
</evidence>
<name>A0A0M9VJ16_9FLAO</name>
<dbReference type="Gene3D" id="2.60.120.260">
    <property type="entry name" value="Galactose-binding domain-like"/>
    <property type="match status" value="1"/>
</dbReference>
<organism evidence="4 5">
    <name type="scientific">Flavobacterium akiainvivens</name>
    <dbReference type="NCBI Taxonomy" id="1202724"/>
    <lineage>
        <taxon>Bacteria</taxon>
        <taxon>Pseudomonadati</taxon>
        <taxon>Bacteroidota</taxon>
        <taxon>Flavobacteriia</taxon>
        <taxon>Flavobacteriales</taxon>
        <taxon>Flavobacteriaceae</taxon>
        <taxon>Flavobacterium</taxon>
    </lineage>
</organism>
<reference evidence="4 5" key="1">
    <citation type="submission" date="2015-08" db="EMBL/GenBank/DDBJ databases">
        <title>Whole genome sequence of Flavobacterium akiainvivens IK-1T, from decaying Wikstroemia oahuensis, an endemic Hawaiian shrub.</title>
        <authorList>
            <person name="Wan X."/>
            <person name="Hou S."/>
            <person name="Saito J."/>
            <person name="Donachie S."/>
        </authorList>
    </citation>
    <scope>NUCLEOTIDE SEQUENCE [LARGE SCALE GENOMIC DNA]</scope>
    <source>
        <strain evidence="4 5">IK-1</strain>
    </source>
</reference>
<protein>
    <recommendedName>
        <fullName evidence="3">Secretion system C-terminal sorting domain-containing protein</fullName>
    </recommendedName>
</protein>
<gene>
    <name evidence="4" type="ORF">AM493_15240</name>
</gene>
<dbReference type="OrthoDB" id="1377350at2"/>
<feature type="chain" id="PRO_5005839044" description="Secretion system C-terminal sorting domain-containing protein" evidence="2">
    <location>
        <begin position="20"/>
        <end position="424"/>
    </location>
</feature>
<evidence type="ECO:0000313" key="4">
    <source>
        <dbReference type="EMBL" id="KOS07239.1"/>
    </source>
</evidence>
<evidence type="ECO:0000256" key="2">
    <source>
        <dbReference type="SAM" id="SignalP"/>
    </source>
</evidence>
<dbReference type="STRING" id="1202724.AM493_15240"/>
<sequence>MKTKLLALSFLLAGWAANAQVLNDFEADSPAVTAAYGAEFSTIANPDPNGNTTATVGKINRTSTAWYELVRFNVSFTVPANTTKYVHMLARYTSTTEPNMSIRVDANGNDGSVDIHPMNTYNTPGEWMDMVFKVEGGATGITPTEILFFADASVTVLDNADLYALIDEFVLNDSDTPIGYEPQDMMLNDFEEGSPAVTAHYGAEFTIVANPLATGNPSANVGEIKRTSGEWYELIRYAKYFNVPANTTRYIHVLARYTTTTVPNMSIRVDGSATGDGSVDIHPTLEYTNVGQWQDMVFAIPGGENGISVTHILFFADASVGAINNTDSFAYIDQMQINDSAEPVASVLTFEKNAVSAYPNPTNNVWNFTAGSSEITSIHIADLTGKTVLKSNSAAVDATGLTSGMYFAQITAGGATQTIKVIKN</sequence>
<dbReference type="EMBL" id="LIYD01000005">
    <property type="protein sequence ID" value="KOS07239.1"/>
    <property type="molecule type" value="Genomic_DNA"/>
</dbReference>
<proteinExistence type="predicted"/>
<evidence type="ECO:0000313" key="5">
    <source>
        <dbReference type="Proteomes" id="UP000037755"/>
    </source>
</evidence>
<dbReference type="InterPro" id="IPR026444">
    <property type="entry name" value="Secre_tail"/>
</dbReference>
<dbReference type="Proteomes" id="UP000037755">
    <property type="component" value="Unassembled WGS sequence"/>
</dbReference>
<dbReference type="RefSeq" id="WP_054408890.1">
    <property type="nucleotide sequence ID" value="NZ_FOYA01000005.1"/>
</dbReference>
<dbReference type="NCBIfam" id="TIGR04183">
    <property type="entry name" value="Por_Secre_tail"/>
    <property type="match status" value="1"/>
</dbReference>
<dbReference type="AlphaFoldDB" id="A0A0M9VJ16"/>
<feature type="domain" description="Secretion system C-terminal sorting" evidence="3">
    <location>
        <begin position="358"/>
        <end position="422"/>
    </location>
</feature>
<dbReference type="PATRIC" id="fig|1202724.3.peg.3167"/>
<evidence type="ECO:0000256" key="1">
    <source>
        <dbReference type="ARBA" id="ARBA00022729"/>
    </source>
</evidence>
<feature type="signal peptide" evidence="2">
    <location>
        <begin position="1"/>
        <end position="19"/>
    </location>
</feature>
<comment type="caution">
    <text evidence="4">The sequence shown here is derived from an EMBL/GenBank/DDBJ whole genome shotgun (WGS) entry which is preliminary data.</text>
</comment>
<accession>A0A0M9VJ16</accession>
<dbReference type="Pfam" id="PF18962">
    <property type="entry name" value="Por_Secre_tail"/>
    <property type="match status" value="1"/>
</dbReference>
<keyword evidence="1 2" id="KW-0732">Signal</keyword>